<dbReference type="Gene3D" id="2.40.50.140">
    <property type="entry name" value="Nucleic acid-binding proteins"/>
    <property type="match status" value="1"/>
</dbReference>
<dbReference type="SUPFAM" id="SSF50249">
    <property type="entry name" value="Nucleic acid-binding proteins"/>
    <property type="match status" value="1"/>
</dbReference>
<reference evidence="4" key="1">
    <citation type="journal article" date="2014" name="Front. Microbiol.">
        <title>High frequency of phylogenetically diverse reductive dehalogenase-homologous genes in deep subseafloor sedimentary metagenomes.</title>
        <authorList>
            <person name="Kawai M."/>
            <person name="Futagami T."/>
            <person name="Toyoda A."/>
            <person name="Takaki Y."/>
            <person name="Nishi S."/>
            <person name="Hori S."/>
            <person name="Arai W."/>
            <person name="Tsubouchi T."/>
            <person name="Morono Y."/>
            <person name="Uchiyama I."/>
            <person name="Ito T."/>
            <person name="Fujiyama A."/>
            <person name="Inagaki F."/>
            <person name="Takami H."/>
        </authorList>
    </citation>
    <scope>NUCLEOTIDE SEQUENCE</scope>
    <source>
        <strain evidence="4">Expedition CK06-06</strain>
    </source>
</reference>
<keyword evidence="2" id="KW-0694">RNA-binding</keyword>
<dbReference type="Pfam" id="PF01588">
    <property type="entry name" value="tRNA_bind"/>
    <property type="match status" value="1"/>
</dbReference>
<gene>
    <name evidence="4" type="ORF">S01H1_57013</name>
</gene>
<evidence type="ECO:0000313" key="4">
    <source>
        <dbReference type="EMBL" id="GAG23152.1"/>
    </source>
</evidence>
<comment type="caution">
    <text evidence="4">The sequence shown here is derived from an EMBL/GenBank/DDBJ whole genome shotgun (WGS) entry which is preliminary data.</text>
</comment>
<protein>
    <recommendedName>
        <fullName evidence="3">tRNA-binding domain-containing protein</fullName>
    </recommendedName>
</protein>
<feature type="non-terminal residue" evidence="4">
    <location>
        <position position="51"/>
    </location>
</feature>
<dbReference type="InterPro" id="IPR012340">
    <property type="entry name" value="NA-bd_OB-fold"/>
</dbReference>
<evidence type="ECO:0000256" key="1">
    <source>
        <dbReference type="ARBA" id="ARBA00022555"/>
    </source>
</evidence>
<proteinExistence type="predicted"/>
<evidence type="ECO:0000259" key="3">
    <source>
        <dbReference type="PROSITE" id="PS50886"/>
    </source>
</evidence>
<keyword evidence="1" id="KW-0820">tRNA-binding</keyword>
<evidence type="ECO:0000256" key="2">
    <source>
        <dbReference type="ARBA" id="ARBA00022884"/>
    </source>
</evidence>
<dbReference type="PROSITE" id="PS50886">
    <property type="entry name" value="TRBD"/>
    <property type="match status" value="1"/>
</dbReference>
<dbReference type="EMBL" id="BARS01037159">
    <property type="protein sequence ID" value="GAG23152.1"/>
    <property type="molecule type" value="Genomic_DNA"/>
</dbReference>
<name>X0WIV8_9ZZZZ</name>
<sequence length="51" mass="6002">MEEISFDDWKKFDVRVGEVLEVKDHPEADKLYVLKVGFGDFEKWIVSGIKE</sequence>
<organism evidence="4">
    <name type="scientific">marine sediment metagenome</name>
    <dbReference type="NCBI Taxonomy" id="412755"/>
    <lineage>
        <taxon>unclassified sequences</taxon>
        <taxon>metagenomes</taxon>
        <taxon>ecological metagenomes</taxon>
    </lineage>
</organism>
<dbReference type="GO" id="GO:0000049">
    <property type="term" value="F:tRNA binding"/>
    <property type="evidence" value="ECO:0007669"/>
    <property type="project" value="UniProtKB-KW"/>
</dbReference>
<accession>X0WIV8</accession>
<dbReference type="InterPro" id="IPR002547">
    <property type="entry name" value="tRNA-bd_dom"/>
</dbReference>
<feature type="domain" description="TRNA-binding" evidence="3">
    <location>
        <begin position="8"/>
        <end position="51"/>
    </location>
</feature>
<dbReference type="AlphaFoldDB" id="X0WIV8"/>